<evidence type="ECO:0000313" key="4">
    <source>
        <dbReference type="EMBL" id="GEN87095.1"/>
    </source>
</evidence>
<comment type="caution">
    <text evidence="4">The sequence shown here is derived from an EMBL/GenBank/DDBJ whole genome shotgun (WGS) entry which is preliminary data.</text>
</comment>
<dbReference type="Pfam" id="PF01546">
    <property type="entry name" value="Peptidase_M20"/>
    <property type="match status" value="1"/>
</dbReference>
<dbReference type="NCBIfam" id="TIGR01879">
    <property type="entry name" value="hydantase"/>
    <property type="match status" value="1"/>
</dbReference>
<feature type="binding site" evidence="3">
    <location>
        <position position="90"/>
    </location>
    <ligand>
        <name>Zn(2+)</name>
        <dbReference type="ChEBI" id="CHEBI:29105"/>
        <label>2</label>
    </ligand>
</feature>
<feature type="binding site" evidence="3">
    <location>
        <position position="90"/>
    </location>
    <ligand>
        <name>Zn(2+)</name>
        <dbReference type="ChEBI" id="CHEBI:29105"/>
        <label>1</label>
    </ligand>
</feature>
<dbReference type="Gene3D" id="3.40.630.10">
    <property type="entry name" value="Zn peptidases"/>
    <property type="match status" value="1"/>
</dbReference>
<dbReference type="Proteomes" id="UP000321558">
    <property type="component" value="Unassembled WGS sequence"/>
</dbReference>
<dbReference type="GO" id="GO:0016813">
    <property type="term" value="F:hydrolase activity, acting on carbon-nitrogen (but not peptide) bonds, in linear amidines"/>
    <property type="evidence" value="ECO:0007669"/>
    <property type="project" value="InterPro"/>
</dbReference>
<proteinExistence type="inferred from homology"/>
<feature type="binding site" evidence="3">
    <location>
        <position position="79"/>
    </location>
    <ligand>
        <name>Zn(2+)</name>
        <dbReference type="ChEBI" id="CHEBI:29105"/>
        <label>1</label>
    </ligand>
</feature>
<dbReference type="NCBIfam" id="NF006771">
    <property type="entry name" value="PRK09290.1-5"/>
    <property type="match status" value="1"/>
</dbReference>
<dbReference type="AlphaFoldDB" id="A0A511ZI28"/>
<dbReference type="CDD" id="cd03884">
    <property type="entry name" value="M20_bAS"/>
    <property type="match status" value="1"/>
</dbReference>
<dbReference type="PANTHER" id="PTHR32494">
    <property type="entry name" value="ALLANTOATE DEIMINASE-RELATED"/>
    <property type="match status" value="1"/>
</dbReference>
<comment type="similarity">
    <text evidence="1">Belongs to the peptidase M20 family.</text>
</comment>
<dbReference type="RefSeq" id="WP_186813602.1">
    <property type="nucleotide sequence ID" value="NZ_BJYM01000006.1"/>
</dbReference>
<organism evidence="4 5">
    <name type="scientific">Oceanobacillus sojae</name>
    <dbReference type="NCBI Taxonomy" id="582851"/>
    <lineage>
        <taxon>Bacteria</taxon>
        <taxon>Bacillati</taxon>
        <taxon>Bacillota</taxon>
        <taxon>Bacilli</taxon>
        <taxon>Bacillales</taxon>
        <taxon>Bacillaceae</taxon>
        <taxon>Oceanobacillus</taxon>
    </lineage>
</organism>
<keyword evidence="5" id="KW-1185">Reference proteome</keyword>
<keyword evidence="3" id="KW-0479">Metal-binding</keyword>
<keyword evidence="2 4" id="KW-0378">Hydrolase</keyword>
<dbReference type="InterPro" id="IPR036264">
    <property type="entry name" value="Bact_exopeptidase_dim_dom"/>
</dbReference>
<keyword evidence="3" id="KW-0862">Zinc</keyword>
<dbReference type="PANTHER" id="PTHR32494:SF5">
    <property type="entry name" value="ALLANTOATE AMIDOHYDROLASE"/>
    <property type="match status" value="1"/>
</dbReference>
<dbReference type="SUPFAM" id="SSF53187">
    <property type="entry name" value="Zn-dependent exopeptidases"/>
    <property type="match status" value="1"/>
</dbReference>
<dbReference type="PIRSF" id="PIRSF001235">
    <property type="entry name" value="Amidase_carbamoylase"/>
    <property type="match status" value="1"/>
</dbReference>
<dbReference type="GO" id="GO:0046872">
    <property type="term" value="F:metal ion binding"/>
    <property type="evidence" value="ECO:0007669"/>
    <property type="project" value="UniProtKB-KW"/>
</dbReference>
<dbReference type="STRING" id="582851.GCA_900162665_00961"/>
<dbReference type="EMBL" id="BJYM01000006">
    <property type="protein sequence ID" value="GEN87095.1"/>
    <property type="molecule type" value="Genomic_DNA"/>
</dbReference>
<evidence type="ECO:0000256" key="2">
    <source>
        <dbReference type="ARBA" id="ARBA00022801"/>
    </source>
</evidence>
<reference evidence="4 5" key="1">
    <citation type="submission" date="2019-07" db="EMBL/GenBank/DDBJ databases">
        <title>Whole genome shotgun sequence of Oceanobacillus sojae NBRC 105379.</title>
        <authorList>
            <person name="Hosoyama A."/>
            <person name="Uohara A."/>
            <person name="Ohji S."/>
            <person name="Ichikawa N."/>
        </authorList>
    </citation>
    <scope>NUCLEOTIDE SEQUENCE [LARGE SCALE GENOMIC DNA]</scope>
    <source>
        <strain evidence="4 5">NBRC 105379</strain>
    </source>
</reference>
<comment type="cofactor">
    <cofactor evidence="3">
        <name>Zn(2+)</name>
        <dbReference type="ChEBI" id="CHEBI:29105"/>
    </cofactor>
    <text evidence="3">Binds 2 Zn(2+) ions per subunit.</text>
</comment>
<dbReference type="SUPFAM" id="SSF55031">
    <property type="entry name" value="Bacterial exopeptidase dimerisation domain"/>
    <property type="match status" value="1"/>
</dbReference>
<accession>A0A511ZI28</accession>
<feature type="binding site" evidence="3">
    <location>
        <position position="190"/>
    </location>
    <ligand>
        <name>Zn(2+)</name>
        <dbReference type="ChEBI" id="CHEBI:29105"/>
        <label>1</label>
    </ligand>
</feature>
<sequence length="409" mass="44593">MISKERLEQRIELLAQIGKTKEGGVSRIALTKEYREGLELISEWMKEAGLNVRLDQAGNLIGRKEGDVPGLKAVALGSHVDSVGNGGKYDGTVGVIAGIEVAQHLKEEGISNMRPLEVIAFCEEEGSRFQSGGVFGSRAMAGKLTKEDLKVTDSNGDSRYKILKDFGLDADNIDKAVRKNTEFELYLEMHVEQGPILIREKAPVGIVTAITGLSLTEVVFEGEPNHVGATPMDLRYDALLGASETALAVEEIVNKSGGNAVGTAATMDVQPSQVNIIPGRVSTVIDIRDTDLESREAILDTLEKRIKEICERRNLQYTITSKLKANPAKSAPHILETMRKESQELDMKTFEMPSGGGHDAQLMAEITDMGMIFIRSENGSHNPKEFAKAEDITLGTNLLANTAIHYMNK</sequence>
<dbReference type="Gene3D" id="3.30.70.360">
    <property type="match status" value="1"/>
</dbReference>
<evidence type="ECO:0000256" key="3">
    <source>
        <dbReference type="PIRSR" id="PIRSR001235-1"/>
    </source>
</evidence>
<dbReference type="InterPro" id="IPR010158">
    <property type="entry name" value="Amidase_Cbmase"/>
</dbReference>
<gene>
    <name evidence="4" type="ORF">OSO01_18340</name>
</gene>
<evidence type="ECO:0000256" key="1">
    <source>
        <dbReference type="ARBA" id="ARBA00006153"/>
    </source>
</evidence>
<dbReference type="InterPro" id="IPR002933">
    <property type="entry name" value="Peptidase_M20"/>
</dbReference>
<protein>
    <submittedName>
        <fullName evidence="4">Zn-dependent hydrolase</fullName>
    </submittedName>
</protein>
<evidence type="ECO:0000313" key="5">
    <source>
        <dbReference type="Proteomes" id="UP000321558"/>
    </source>
</evidence>
<feature type="binding site" evidence="3">
    <location>
        <position position="125"/>
    </location>
    <ligand>
        <name>Zn(2+)</name>
        <dbReference type="ChEBI" id="CHEBI:29105"/>
        <label>2</label>
    </ligand>
</feature>
<name>A0A511ZI28_9BACI</name>
<feature type="binding site" evidence="3">
    <location>
        <position position="381"/>
    </location>
    <ligand>
        <name>Zn(2+)</name>
        <dbReference type="ChEBI" id="CHEBI:29105"/>
        <label>2</label>
    </ligand>
</feature>